<evidence type="ECO:0000256" key="5">
    <source>
        <dbReference type="ARBA" id="ARBA00022989"/>
    </source>
</evidence>
<accession>A0A448D730</accession>
<feature type="transmembrane region" description="Helical" evidence="7">
    <location>
        <begin position="76"/>
        <end position="96"/>
    </location>
</feature>
<keyword evidence="5 7" id="KW-1133">Transmembrane helix</keyword>
<dbReference type="GO" id="GO:0005886">
    <property type="term" value="C:plasma membrane"/>
    <property type="evidence" value="ECO:0007669"/>
    <property type="project" value="UniProtKB-SubCell"/>
</dbReference>
<evidence type="ECO:0000313" key="9">
    <source>
        <dbReference type="Proteomes" id="UP000279284"/>
    </source>
</evidence>
<evidence type="ECO:0000256" key="4">
    <source>
        <dbReference type="ARBA" id="ARBA00022692"/>
    </source>
</evidence>
<evidence type="ECO:0000256" key="7">
    <source>
        <dbReference type="SAM" id="Phobius"/>
    </source>
</evidence>
<keyword evidence="9" id="KW-1185">Reference proteome</keyword>
<proteinExistence type="inferred from homology"/>
<dbReference type="EMBL" id="LR134313">
    <property type="protein sequence ID" value="VEF00513.1"/>
    <property type="molecule type" value="Genomic_DNA"/>
</dbReference>
<keyword evidence="3" id="KW-1003">Cell membrane</keyword>
<dbReference type="InterPro" id="IPR032808">
    <property type="entry name" value="DoxX"/>
</dbReference>
<evidence type="ECO:0000256" key="1">
    <source>
        <dbReference type="ARBA" id="ARBA00004651"/>
    </source>
</evidence>
<evidence type="ECO:0000256" key="3">
    <source>
        <dbReference type="ARBA" id="ARBA00022475"/>
    </source>
</evidence>
<name>A0A448D730_9NEIS</name>
<dbReference type="PANTHER" id="PTHR33452:SF4">
    <property type="entry name" value="BLL4328 PROTEIN"/>
    <property type="match status" value="1"/>
</dbReference>
<dbReference type="InterPro" id="IPR051907">
    <property type="entry name" value="DoxX-like_oxidoreductase"/>
</dbReference>
<organism evidence="8 9">
    <name type="scientific">Neisseria canis</name>
    <dbReference type="NCBI Taxonomy" id="493"/>
    <lineage>
        <taxon>Bacteria</taxon>
        <taxon>Pseudomonadati</taxon>
        <taxon>Pseudomonadota</taxon>
        <taxon>Betaproteobacteria</taxon>
        <taxon>Neisseriales</taxon>
        <taxon>Neisseriaceae</taxon>
        <taxon>Neisseria</taxon>
    </lineage>
</organism>
<evidence type="ECO:0000256" key="2">
    <source>
        <dbReference type="ARBA" id="ARBA00006679"/>
    </source>
</evidence>
<sequence length="136" mass="14601">MTNTNHDLNRFQPILLSVLRITSAYMFMLHGTAKLFELPHIGMFDGLQLVSIYGLAGILEVFGGILLLLGLFTRPVAFVLSGMMAVAYFMAHAAQAPVLPLINGGEPAALFCFIFLYIAAAGGGAWALDNKLGKKA</sequence>
<gene>
    <name evidence="8" type="ORF">NCTC10296_00892</name>
</gene>
<evidence type="ECO:0000256" key="6">
    <source>
        <dbReference type="ARBA" id="ARBA00023136"/>
    </source>
</evidence>
<dbReference type="OrthoDB" id="346004at2"/>
<feature type="transmembrane region" description="Helical" evidence="7">
    <location>
        <begin position="108"/>
        <end position="128"/>
    </location>
</feature>
<dbReference type="Pfam" id="PF07681">
    <property type="entry name" value="DoxX"/>
    <property type="match status" value="1"/>
</dbReference>
<reference evidence="8 9" key="1">
    <citation type="submission" date="2018-12" db="EMBL/GenBank/DDBJ databases">
        <authorList>
            <consortium name="Pathogen Informatics"/>
        </authorList>
    </citation>
    <scope>NUCLEOTIDE SEQUENCE [LARGE SCALE GENOMIC DNA]</scope>
    <source>
        <strain evidence="8 9">NCTC10296</strain>
    </source>
</reference>
<evidence type="ECO:0000313" key="8">
    <source>
        <dbReference type="EMBL" id="VEF00513.1"/>
    </source>
</evidence>
<dbReference type="KEGG" id="nci:NCTC10296_00892"/>
<keyword evidence="6 7" id="KW-0472">Membrane</keyword>
<dbReference type="AlphaFoldDB" id="A0A448D730"/>
<dbReference type="PANTHER" id="PTHR33452">
    <property type="entry name" value="OXIDOREDUCTASE CATD-RELATED"/>
    <property type="match status" value="1"/>
</dbReference>
<feature type="transmembrane region" description="Helical" evidence="7">
    <location>
        <begin position="12"/>
        <end position="30"/>
    </location>
</feature>
<comment type="similarity">
    <text evidence="2">Belongs to the DoxX family.</text>
</comment>
<dbReference type="RefSeq" id="WP_085417419.1">
    <property type="nucleotide sequence ID" value="NZ_CAUJPY010000038.1"/>
</dbReference>
<comment type="subcellular location">
    <subcellularLocation>
        <location evidence="1">Cell membrane</location>
        <topology evidence="1">Multi-pass membrane protein</topology>
    </subcellularLocation>
</comment>
<keyword evidence="4 7" id="KW-0812">Transmembrane</keyword>
<dbReference type="STRING" id="493.BWD07_10780"/>
<dbReference type="Proteomes" id="UP000279284">
    <property type="component" value="Chromosome"/>
</dbReference>
<protein>
    <submittedName>
        <fullName evidence="8">DoxX family protein</fullName>
    </submittedName>
</protein>
<feature type="transmembrane region" description="Helical" evidence="7">
    <location>
        <begin position="50"/>
        <end position="69"/>
    </location>
</feature>